<evidence type="ECO:0000313" key="10">
    <source>
        <dbReference type="EMBL" id="MFC5152261.1"/>
    </source>
</evidence>
<dbReference type="InterPro" id="IPR025110">
    <property type="entry name" value="AMP-bd_C"/>
</dbReference>
<dbReference type="InterPro" id="IPR010071">
    <property type="entry name" value="AA_adenyl_dom"/>
</dbReference>
<dbReference type="SUPFAM" id="SSF52777">
    <property type="entry name" value="CoA-dependent acyltransferases"/>
    <property type="match status" value="2"/>
</dbReference>
<dbReference type="InterPro" id="IPR042099">
    <property type="entry name" value="ANL_N_sf"/>
</dbReference>
<feature type="domain" description="Carrier" evidence="9">
    <location>
        <begin position="1871"/>
        <end position="1947"/>
    </location>
</feature>
<dbReference type="SUPFAM" id="SSF56801">
    <property type="entry name" value="Acetyl-CoA synthetase-like"/>
    <property type="match status" value="2"/>
</dbReference>
<evidence type="ECO:0000313" key="11">
    <source>
        <dbReference type="Proteomes" id="UP001596160"/>
    </source>
</evidence>
<dbReference type="InterPro" id="IPR020806">
    <property type="entry name" value="PKS_PP-bd"/>
</dbReference>
<evidence type="ECO:0000256" key="3">
    <source>
        <dbReference type="ARBA" id="ARBA00007380"/>
    </source>
</evidence>
<organism evidence="10 11">
    <name type="scientific">Streptomyces amakusaensis</name>
    <dbReference type="NCBI Taxonomy" id="67271"/>
    <lineage>
        <taxon>Bacteria</taxon>
        <taxon>Bacillati</taxon>
        <taxon>Actinomycetota</taxon>
        <taxon>Actinomycetes</taxon>
        <taxon>Kitasatosporales</taxon>
        <taxon>Streptomycetaceae</taxon>
        <taxon>Streptomyces</taxon>
    </lineage>
</organism>
<dbReference type="PANTHER" id="PTHR45527:SF1">
    <property type="entry name" value="FATTY ACID SYNTHASE"/>
    <property type="match status" value="1"/>
</dbReference>
<dbReference type="PANTHER" id="PTHR45527">
    <property type="entry name" value="NONRIBOSOMAL PEPTIDE SYNTHETASE"/>
    <property type="match status" value="1"/>
</dbReference>
<dbReference type="InterPro" id="IPR006162">
    <property type="entry name" value="Ppantetheine_attach_site"/>
</dbReference>
<accession>A0ABW0AEV6</accession>
<dbReference type="SMART" id="SM00823">
    <property type="entry name" value="PKS_PP"/>
    <property type="match status" value="1"/>
</dbReference>
<dbReference type="InterPro" id="IPR001242">
    <property type="entry name" value="Condensation_dom"/>
</dbReference>
<dbReference type="InterPro" id="IPR009081">
    <property type="entry name" value="PP-bd_ACP"/>
</dbReference>
<dbReference type="Pfam" id="PF00668">
    <property type="entry name" value="Condensation"/>
    <property type="match status" value="1"/>
</dbReference>
<dbReference type="Pfam" id="PF00550">
    <property type="entry name" value="PP-binding"/>
    <property type="match status" value="2"/>
</dbReference>
<dbReference type="Gene3D" id="3.30.300.30">
    <property type="match status" value="2"/>
</dbReference>
<dbReference type="Gene3D" id="3.30.559.30">
    <property type="entry name" value="Nonribosomal peptide synthetase, condensation domain"/>
    <property type="match status" value="1"/>
</dbReference>
<proteinExistence type="inferred from homology"/>
<dbReference type="PROSITE" id="PS50075">
    <property type="entry name" value="CARRIER"/>
    <property type="match status" value="2"/>
</dbReference>
<sequence>MGTPVTHIVLRVRGAVPAHRWVDAAGPGGSPGAAGLVDLTDRGEAAALAAFREVQAAQWHEALARGEGWTLRVVRMPAPADGRGALDLVSVAAPRTPGLALLPYEAALELCARVALPDGPGGAPFPAVPAVLGPEAARCPRRRSVEVTPSAEFAAGDTAEWLRSLMPAVSPGEVRTVLGADAPAPSAPDPLGGSLLLDRPWVRAIPADAAGPDAEIGVDEHSEDPRHAYPLAVEVRADGTVVVDHDVRSVPPEDVDRLVGRLVRGERPPAPEPITLPARIARQFARTPDAPAILAGDSAVSYRALDERSSEIAALLRKHGCGRGSTVGIALPRSVDAIAAVIAVVRVGGAYLPLDVAYPRARVAFMAADSGVETVIGDGTTLAPYTGTGTTGAIDLADTDGLPGDPEWAATGEDDALYVLYTSGSTGTPKAVVHTVGAIGNLVDWHTRTATAETEPRVLQFASLNFDVASQEILTALAAGKCLVLPRDEERTDPEALVALMARQRVTEFFCPQVMLQEMCRAAGESGVALPSLRHIYQSGEPLVMNDGIDRFLEAHPRTTLHNHYGPTESHVITAYPLPRRGRGHAKGPVALGPLLDTCRGHVLDSRLRPVPPGEVGELYAAAPQLSRGYLHRPGMTAERYVADPFGAPGARMYRTGDLVRLLPDGGLAYVARADAQTKIRGHRVEPDEVTARLLDQAEVANAATVARQGASGTNVLVAYVVPRGAGDGLAARLRERLGASLPEYMVPSSVVLLDALPLTPSGKVDKAALPDHTALPAETSGALRTGPRAELAAVWTEILGVAEVADEDDFFQVGGSSLTAIQVASAVRRRLGIRLNVPDVAEHSRFDALAALVDSRSAAPAAPRTEPVLRPRPAERYEPFDLLDQQQAYLIGRGGDIEGGGVACHLYLEYEGEEAAPDGDREGPGVRIEEVQEALRRLIDRHDMLRTVFDEQNMTQRVLRSEEITPYVCEIVDAVADPGAAAAVRERLSHESRPPGVFPLFSVVFIRLPERGLRMCVSIDALLADARGIQVIFDDWSAALRGDLAPAPGAPTFREYVAAVARLREQPEFERAAEYWRKRIETLPAGPRMPLLRDPAGAAAPVFVNRRHTLTSERWARIRAEAAHRGLTPTAVVLGAYAWALAQWADDPRFLLNVPSMSRYPVHPGVDDIVGECASFTLLEVDTSGVAAFDRLAARVQRRLLDDLDHRHFTGMDVTRELIRRNGGVTEALAPVVMTSELGVGDGVDEIFDGRLRETYALSQTPQVWMDLLLRERAGSLVLNWDVVEELFPPAVVDGVFRLLIAQLEALGDSVSAWSEPPVAAVSETVARERGEGPARTARGVAPHTVIRERALSDAGAPALVDGDTALTRGELAAAARAVALDVAAALGRAAGESGEPVAVLVRRGWRQYAACLGVMETGRAYLPLDTELPPERIAAVLRQAGVRVAVTDPANRALVPSGVLRVDAEAAQAADGASWRTPWPGGEPAGRSGSAWAYVLFTSGSTGEPKGVPITFDGLANCVEHTIDRLGLDETDTSLAVASLHHDLSLFDLFVMLGAGGTVVVAGRGREADAQEWARAVDRHEVTSLCAAPAVVEMLLDGAGTAPAPALPSLRRVLTGGDWVPLPLLDRLRAAAPEVRPVSIGGPTETTGWNIAHEVDGPDAVGPDWSTVPYGRPIPGTYYRVVDGDFRDRPAWASGELVVAGVGVTPGYLTADGISRDRHGTDPDTGEVFFRTGDLGRFRDGLIEFIGRADDQVQIQGHRVEPGEVTAFLNGLPGVRRSAVLPLPGAVRGTVRALVAFVVLADGVDPRAVQGWVMTGLPPALRPQRLIAVTTLPTSRNGKVDRAALLRAYESEHAGGDAGDDPAADDGTSSDGALEWLVRDVWSRRLEVDRVLPDDNFFLLGGDSLVVSRVVLDLRAILPGARIRPGGIFSTRSAAEFAALLRRTEADPGRLEEIAGLYREVSELSEDELDAYLEGEGDDEQ</sequence>
<dbReference type="PROSITE" id="PS00455">
    <property type="entry name" value="AMP_BINDING"/>
    <property type="match status" value="2"/>
</dbReference>
<dbReference type="InterPro" id="IPR020845">
    <property type="entry name" value="AMP-binding_CS"/>
</dbReference>
<keyword evidence="5" id="KW-0596">Phosphopantetheine</keyword>
<keyword evidence="11" id="KW-1185">Reference proteome</keyword>
<evidence type="ECO:0000256" key="6">
    <source>
        <dbReference type="ARBA" id="ARBA00022553"/>
    </source>
</evidence>
<dbReference type="InterPro" id="IPR057737">
    <property type="entry name" value="Condensation_MtbB-like"/>
</dbReference>
<evidence type="ECO:0000256" key="4">
    <source>
        <dbReference type="ARBA" id="ARBA00016743"/>
    </source>
</evidence>
<dbReference type="NCBIfam" id="TIGR01733">
    <property type="entry name" value="AA-adenyl-dom"/>
    <property type="match status" value="2"/>
</dbReference>
<dbReference type="InterPro" id="IPR045851">
    <property type="entry name" value="AMP-bd_C_sf"/>
</dbReference>
<dbReference type="InterPro" id="IPR000873">
    <property type="entry name" value="AMP-dep_synth/lig_dom"/>
</dbReference>
<dbReference type="PROSITE" id="PS00012">
    <property type="entry name" value="PHOSPHOPANTETHEINE"/>
    <property type="match status" value="1"/>
</dbReference>
<dbReference type="Gene3D" id="3.30.559.10">
    <property type="entry name" value="Chloramphenicol acetyltransferase-like domain"/>
    <property type="match status" value="1"/>
</dbReference>
<dbReference type="CDD" id="cd19535">
    <property type="entry name" value="Cyc_NRPS"/>
    <property type="match status" value="1"/>
</dbReference>
<name>A0ABW0AEV6_9ACTN</name>
<feature type="domain" description="Carrier" evidence="9">
    <location>
        <begin position="783"/>
        <end position="858"/>
    </location>
</feature>
<protein>
    <recommendedName>
        <fullName evidence="4">Phenyloxazoline synthase MbtB</fullName>
    </recommendedName>
    <alternativeName>
        <fullName evidence="8">Mycobactin synthetase protein B</fullName>
    </alternativeName>
</protein>
<dbReference type="InterPro" id="IPR036736">
    <property type="entry name" value="ACP-like_sf"/>
</dbReference>
<keyword evidence="7" id="KW-0436">Ligase</keyword>
<comment type="caution">
    <text evidence="10">The sequence shown here is derived from an EMBL/GenBank/DDBJ whole genome shotgun (WGS) entry which is preliminary data.</text>
</comment>
<comment type="similarity">
    <text evidence="3">Belongs to the ATP-dependent AMP-binding enzyme family. MbtB subfamily.</text>
</comment>
<evidence type="ECO:0000256" key="5">
    <source>
        <dbReference type="ARBA" id="ARBA00022450"/>
    </source>
</evidence>
<gene>
    <name evidence="10" type="ORF">ACFPRH_11005</name>
</gene>
<reference evidence="11" key="1">
    <citation type="journal article" date="2019" name="Int. J. Syst. Evol. Microbiol.">
        <title>The Global Catalogue of Microorganisms (GCM) 10K type strain sequencing project: providing services to taxonomists for standard genome sequencing and annotation.</title>
        <authorList>
            <consortium name="The Broad Institute Genomics Platform"/>
            <consortium name="The Broad Institute Genome Sequencing Center for Infectious Disease"/>
            <person name="Wu L."/>
            <person name="Ma J."/>
        </authorList>
    </citation>
    <scope>NUCLEOTIDE SEQUENCE [LARGE SCALE GENOMIC DNA]</scope>
    <source>
        <strain evidence="11">PCU 266</strain>
    </source>
</reference>
<evidence type="ECO:0000256" key="7">
    <source>
        <dbReference type="ARBA" id="ARBA00022598"/>
    </source>
</evidence>
<dbReference type="Gene3D" id="1.10.1200.10">
    <property type="entry name" value="ACP-like"/>
    <property type="match status" value="2"/>
</dbReference>
<dbReference type="EMBL" id="JBHSKP010000005">
    <property type="protein sequence ID" value="MFC5152261.1"/>
    <property type="molecule type" value="Genomic_DNA"/>
</dbReference>
<evidence type="ECO:0000256" key="8">
    <source>
        <dbReference type="ARBA" id="ARBA00033440"/>
    </source>
</evidence>
<evidence type="ECO:0000256" key="2">
    <source>
        <dbReference type="ARBA" id="ARBA00005102"/>
    </source>
</evidence>
<comment type="cofactor">
    <cofactor evidence="1">
        <name>pantetheine 4'-phosphate</name>
        <dbReference type="ChEBI" id="CHEBI:47942"/>
    </cofactor>
</comment>
<dbReference type="Gene3D" id="3.40.50.12780">
    <property type="entry name" value="N-terminal domain of ligase-like"/>
    <property type="match status" value="2"/>
</dbReference>
<evidence type="ECO:0000256" key="1">
    <source>
        <dbReference type="ARBA" id="ARBA00001957"/>
    </source>
</evidence>
<comment type="pathway">
    <text evidence="2">Siderophore biosynthesis; mycobactin biosynthesis.</text>
</comment>
<dbReference type="Pfam" id="PF00501">
    <property type="entry name" value="AMP-binding"/>
    <property type="match status" value="2"/>
</dbReference>
<keyword evidence="6" id="KW-0597">Phosphoprotein</keyword>
<dbReference type="Proteomes" id="UP001596160">
    <property type="component" value="Unassembled WGS sequence"/>
</dbReference>
<dbReference type="SUPFAM" id="SSF47336">
    <property type="entry name" value="ACP-like"/>
    <property type="match status" value="2"/>
</dbReference>
<dbReference type="RefSeq" id="WP_344477452.1">
    <property type="nucleotide sequence ID" value="NZ_BAAASB010000008.1"/>
</dbReference>
<evidence type="ECO:0000259" key="9">
    <source>
        <dbReference type="PROSITE" id="PS50075"/>
    </source>
</evidence>
<dbReference type="InterPro" id="IPR023213">
    <property type="entry name" value="CAT-like_dom_sf"/>
</dbReference>
<dbReference type="Pfam" id="PF13193">
    <property type="entry name" value="AMP-binding_C"/>
    <property type="match status" value="2"/>
</dbReference>